<accession>A0A6A5UI72</accession>
<proteinExistence type="predicted"/>
<keyword evidence="1" id="KW-0472">Membrane</keyword>
<feature type="transmembrane region" description="Helical" evidence="1">
    <location>
        <begin position="207"/>
        <end position="230"/>
    </location>
</feature>
<evidence type="ECO:0000313" key="3">
    <source>
        <dbReference type="Proteomes" id="UP000800035"/>
    </source>
</evidence>
<dbReference type="Proteomes" id="UP000800035">
    <property type="component" value="Unassembled WGS sequence"/>
</dbReference>
<organism evidence="2 3">
    <name type="scientific">Byssothecium circinans</name>
    <dbReference type="NCBI Taxonomy" id="147558"/>
    <lineage>
        <taxon>Eukaryota</taxon>
        <taxon>Fungi</taxon>
        <taxon>Dikarya</taxon>
        <taxon>Ascomycota</taxon>
        <taxon>Pezizomycotina</taxon>
        <taxon>Dothideomycetes</taxon>
        <taxon>Pleosporomycetidae</taxon>
        <taxon>Pleosporales</taxon>
        <taxon>Massarineae</taxon>
        <taxon>Massarinaceae</taxon>
        <taxon>Byssothecium</taxon>
    </lineage>
</organism>
<keyword evidence="1" id="KW-1133">Transmembrane helix</keyword>
<evidence type="ECO:0000313" key="2">
    <source>
        <dbReference type="EMBL" id="KAF1962606.1"/>
    </source>
</evidence>
<gene>
    <name evidence="2" type="ORF">CC80DRAFT_589096</name>
</gene>
<dbReference type="PANTHER" id="PTHR43111">
    <property type="entry name" value="ALDEHYDE DEHYDROGENASE B-RELATED"/>
    <property type="match status" value="1"/>
</dbReference>
<dbReference type="AlphaFoldDB" id="A0A6A5UI72"/>
<evidence type="ECO:0000256" key="1">
    <source>
        <dbReference type="SAM" id="Phobius"/>
    </source>
</evidence>
<dbReference type="EMBL" id="ML976979">
    <property type="protein sequence ID" value="KAF1962606.1"/>
    <property type="molecule type" value="Genomic_DNA"/>
</dbReference>
<name>A0A6A5UI72_9PLEO</name>
<protein>
    <submittedName>
        <fullName evidence="2">Uncharacterized protein</fullName>
    </submittedName>
</protein>
<reference evidence="2" key="1">
    <citation type="journal article" date="2020" name="Stud. Mycol.">
        <title>101 Dothideomycetes genomes: a test case for predicting lifestyles and emergence of pathogens.</title>
        <authorList>
            <person name="Haridas S."/>
            <person name="Albert R."/>
            <person name="Binder M."/>
            <person name="Bloem J."/>
            <person name="Labutti K."/>
            <person name="Salamov A."/>
            <person name="Andreopoulos B."/>
            <person name="Baker S."/>
            <person name="Barry K."/>
            <person name="Bills G."/>
            <person name="Bluhm B."/>
            <person name="Cannon C."/>
            <person name="Castanera R."/>
            <person name="Culley D."/>
            <person name="Daum C."/>
            <person name="Ezra D."/>
            <person name="Gonzalez J."/>
            <person name="Henrissat B."/>
            <person name="Kuo A."/>
            <person name="Liang C."/>
            <person name="Lipzen A."/>
            <person name="Lutzoni F."/>
            <person name="Magnuson J."/>
            <person name="Mondo S."/>
            <person name="Nolan M."/>
            <person name="Ohm R."/>
            <person name="Pangilinan J."/>
            <person name="Park H.-J."/>
            <person name="Ramirez L."/>
            <person name="Alfaro M."/>
            <person name="Sun H."/>
            <person name="Tritt A."/>
            <person name="Yoshinaga Y."/>
            <person name="Zwiers L.-H."/>
            <person name="Turgeon B."/>
            <person name="Goodwin S."/>
            <person name="Spatafora J."/>
            <person name="Crous P."/>
            <person name="Grigoriev I."/>
        </authorList>
    </citation>
    <scope>NUCLEOTIDE SEQUENCE</scope>
    <source>
        <strain evidence="2">CBS 675.92</strain>
    </source>
</reference>
<sequence length="238" mass="25755">MRFVANSSPASNGKPAAATASKASRLSSELQALENGKNWNLNVVTKGDKAAIIELTSTSTTLAPLPPKVSTPLFCLLDITSLDYAIDLVANDSDEKLTATYHFAAPAHTKYLSQFINAEISFANHVPSSLFLGPTAPLFFDINIEKRYTKRRFLRSSPVISVPTKSRVTLASASSKEADKVLSEAVKEIKAKKRAEWMSLGFFEHGVLIGLGVYGVPLLTCLGASMYFGVRAGIRKWA</sequence>
<keyword evidence="3" id="KW-1185">Reference proteome</keyword>
<dbReference type="OrthoDB" id="5596991at2759"/>
<dbReference type="PANTHER" id="PTHR43111:SF1">
    <property type="entry name" value="ALDEHYDE DEHYDROGENASE B-RELATED"/>
    <property type="match status" value="1"/>
</dbReference>
<keyword evidence="1" id="KW-0812">Transmembrane</keyword>